<protein>
    <recommendedName>
        <fullName evidence="4">ABC transporter permease</fullName>
    </recommendedName>
</protein>
<dbReference type="EMBL" id="CP095061">
    <property type="protein sequence ID" value="UOQ65363.1"/>
    <property type="molecule type" value="Genomic_DNA"/>
</dbReference>
<feature type="transmembrane region" description="Helical" evidence="1">
    <location>
        <begin position="232"/>
        <end position="252"/>
    </location>
</feature>
<evidence type="ECO:0008006" key="4">
    <source>
        <dbReference type="Google" id="ProtNLM"/>
    </source>
</evidence>
<sequence>MNQQFDFSRFSRLLRKHTVENLRTYLMGTAVLTGTLIIVLAWLTYATRRPLSMDLQLIMFGFFMLAAGAVFTSSVFTAIGDQRRAAPALLLPASHFEKYLVVWLYSMPVFLLVFTVVFFAMDALALQLGRENYPHQLLDFTANPRIPLGLLLMYALAHGVAMWGAIYFNRLHVIKTAFAAFGVITVLVVLNMQILKNLLNPEIRATLPFGDVLIPSGEQFFQLALPDSQKQLFGLVPLVLAILLWAGAYARLTEKQL</sequence>
<evidence type="ECO:0000256" key="1">
    <source>
        <dbReference type="SAM" id="Phobius"/>
    </source>
</evidence>
<feature type="transmembrane region" description="Helical" evidence="1">
    <location>
        <begin position="21"/>
        <end position="45"/>
    </location>
</feature>
<keyword evidence="3" id="KW-1185">Reference proteome</keyword>
<keyword evidence="1" id="KW-0812">Transmembrane</keyword>
<keyword evidence="1" id="KW-1133">Transmembrane helix</keyword>
<name>A0ABY4G3C2_9BACT</name>
<gene>
    <name evidence="2" type="ORF">MUN86_17665</name>
</gene>
<organism evidence="2 3">
    <name type="scientific">Hymenobacter volaticus</name>
    <dbReference type="NCBI Taxonomy" id="2932254"/>
    <lineage>
        <taxon>Bacteria</taxon>
        <taxon>Pseudomonadati</taxon>
        <taxon>Bacteroidota</taxon>
        <taxon>Cytophagia</taxon>
        <taxon>Cytophagales</taxon>
        <taxon>Hymenobacteraceae</taxon>
        <taxon>Hymenobacter</taxon>
    </lineage>
</organism>
<dbReference type="RefSeq" id="WP_245119369.1">
    <property type="nucleotide sequence ID" value="NZ_CP095061.1"/>
</dbReference>
<evidence type="ECO:0000313" key="3">
    <source>
        <dbReference type="Proteomes" id="UP000830401"/>
    </source>
</evidence>
<feature type="transmembrane region" description="Helical" evidence="1">
    <location>
        <begin position="146"/>
        <end position="169"/>
    </location>
</feature>
<feature type="transmembrane region" description="Helical" evidence="1">
    <location>
        <begin position="57"/>
        <end position="79"/>
    </location>
</feature>
<feature type="transmembrane region" description="Helical" evidence="1">
    <location>
        <begin position="100"/>
        <end position="126"/>
    </location>
</feature>
<proteinExistence type="predicted"/>
<keyword evidence="1" id="KW-0472">Membrane</keyword>
<dbReference type="Proteomes" id="UP000830401">
    <property type="component" value="Chromosome"/>
</dbReference>
<feature type="transmembrane region" description="Helical" evidence="1">
    <location>
        <begin position="176"/>
        <end position="195"/>
    </location>
</feature>
<accession>A0ABY4G3C2</accession>
<evidence type="ECO:0000313" key="2">
    <source>
        <dbReference type="EMBL" id="UOQ65363.1"/>
    </source>
</evidence>
<reference evidence="2" key="1">
    <citation type="submission" date="2022-04" db="EMBL/GenBank/DDBJ databases">
        <title>Hymenobacter sp. isolated from the air.</title>
        <authorList>
            <person name="Won M."/>
            <person name="Lee C.-M."/>
            <person name="Woen H.-Y."/>
            <person name="Kwon S.-W."/>
        </authorList>
    </citation>
    <scope>NUCLEOTIDE SEQUENCE</scope>
    <source>
        <strain evidence="2">5420S-77</strain>
    </source>
</reference>